<dbReference type="PANTHER" id="PTHR19443">
    <property type="entry name" value="HEXOKINASE"/>
    <property type="match status" value="1"/>
</dbReference>
<feature type="transmembrane region" description="Helical" evidence="9">
    <location>
        <begin position="302"/>
        <end position="321"/>
    </location>
</feature>
<dbReference type="GO" id="GO:0015098">
    <property type="term" value="F:molybdate ion transmembrane transporter activity"/>
    <property type="evidence" value="ECO:0007669"/>
    <property type="project" value="InterPro"/>
</dbReference>
<dbReference type="EMBL" id="JAIMJC010000005">
    <property type="protein sequence ID" value="KAH0524672.1"/>
    <property type="molecule type" value="Genomic_DNA"/>
</dbReference>
<dbReference type="InterPro" id="IPR001312">
    <property type="entry name" value="Hexokinase"/>
</dbReference>
<feature type="transmembrane region" description="Helical" evidence="9">
    <location>
        <begin position="262"/>
        <end position="282"/>
    </location>
</feature>
<organism evidence="12 13">
    <name type="scientific">Trichoderma semiorbis</name>
    <dbReference type="NCBI Taxonomy" id="1491008"/>
    <lineage>
        <taxon>Eukaryota</taxon>
        <taxon>Fungi</taxon>
        <taxon>Dikarya</taxon>
        <taxon>Ascomycota</taxon>
        <taxon>Pezizomycotina</taxon>
        <taxon>Sordariomycetes</taxon>
        <taxon>Hypocreomycetidae</taxon>
        <taxon>Hypocreales</taxon>
        <taxon>Hypocreaceae</taxon>
        <taxon>Trichoderma</taxon>
    </lineage>
</organism>
<keyword evidence="9" id="KW-1133">Transmembrane helix</keyword>
<evidence type="ECO:0000256" key="7">
    <source>
        <dbReference type="ARBA" id="ARBA00022840"/>
    </source>
</evidence>
<dbReference type="PANTHER" id="PTHR19443:SF30">
    <property type="entry name" value="GLUCOKINASE-1-RELATED"/>
    <property type="match status" value="1"/>
</dbReference>
<dbReference type="Pfam" id="PF00349">
    <property type="entry name" value="Hexokinase_1"/>
    <property type="match status" value="1"/>
</dbReference>
<keyword evidence="13" id="KW-1185">Reference proteome</keyword>
<evidence type="ECO:0000256" key="4">
    <source>
        <dbReference type="ARBA" id="ARBA00022679"/>
    </source>
</evidence>
<dbReference type="EC" id="2.7.1.2" evidence="3"/>
<evidence type="ECO:0000313" key="13">
    <source>
        <dbReference type="Proteomes" id="UP000826573"/>
    </source>
</evidence>
<dbReference type="GO" id="GO:0006096">
    <property type="term" value="P:glycolytic process"/>
    <property type="evidence" value="ECO:0007669"/>
    <property type="project" value="UniProtKB-KW"/>
</dbReference>
<dbReference type="Pfam" id="PF05631">
    <property type="entry name" value="MFS_5"/>
    <property type="match status" value="1"/>
</dbReference>
<dbReference type="InterPro" id="IPR008509">
    <property type="entry name" value="MOT2/MFSD5"/>
</dbReference>
<reference evidence="12 13" key="1">
    <citation type="submission" date="2021-08" db="EMBL/GenBank/DDBJ databases">
        <title>The highly contiguous genome resource for Trichoderma semiorbis FJ059, a fungal antagonistic to plant pathogens.</title>
        <authorList>
            <person name="Liu T."/>
        </authorList>
    </citation>
    <scope>NUCLEOTIDE SEQUENCE [LARGE SCALE GENOMIC DNA]</scope>
    <source>
        <strain evidence="12 13">FJ059</strain>
    </source>
</reference>
<accession>A0A9P8HNA8</accession>
<comment type="caution">
    <text evidence="12">The sequence shown here is derived from an EMBL/GenBank/DDBJ whole genome shotgun (WGS) entry which is preliminary data.</text>
</comment>
<evidence type="ECO:0000256" key="3">
    <source>
        <dbReference type="ARBA" id="ARBA00012323"/>
    </source>
</evidence>
<dbReference type="GO" id="GO:0004340">
    <property type="term" value="F:glucokinase activity"/>
    <property type="evidence" value="ECO:0007669"/>
    <property type="project" value="UniProtKB-EC"/>
</dbReference>
<dbReference type="SUPFAM" id="SSF53067">
    <property type="entry name" value="Actin-like ATPase domain"/>
    <property type="match status" value="2"/>
</dbReference>
<evidence type="ECO:0000259" key="11">
    <source>
        <dbReference type="Pfam" id="PF03727"/>
    </source>
</evidence>
<dbReference type="PROSITE" id="PS00378">
    <property type="entry name" value="HEXOKINASE_1"/>
    <property type="match status" value="1"/>
</dbReference>
<feature type="transmembrane region" description="Helical" evidence="9">
    <location>
        <begin position="143"/>
        <end position="161"/>
    </location>
</feature>
<dbReference type="GO" id="GO:0005739">
    <property type="term" value="C:mitochondrion"/>
    <property type="evidence" value="ECO:0007669"/>
    <property type="project" value="TreeGrafter"/>
</dbReference>
<keyword evidence="6" id="KW-0418">Kinase</keyword>
<evidence type="ECO:0000256" key="8">
    <source>
        <dbReference type="ARBA" id="ARBA00023152"/>
    </source>
</evidence>
<dbReference type="GO" id="GO:0016020">
    <property type="term" value="C:membrane"/>
    <property type="evidence" value="ECO:0007669"/>
    <property type="project" value="InterPro"/>
</dbReference>
<dbReference type="InterPro" id="IPR022672">
    <property type="entry name" value="Hexokinase_N"/>
</dbReference>
<feature type="transmembrane region" description="Helical" evidence="9">
    <location>
        <begin position="1126"/>
        <end position="1147"/>
    </location>
</feature>
<dbReference type="GO" id="GO:0005524">
    <property type="term" value="F:ATP binding"/>
    <property type="evidence" value="ECO:0007669"/>
    <property type="project" value="UniProtKB-KW"/>
</dbReference>
<dbReference type="GO" id="GO:0005536">
    <property type="term" value="F:D-glucose binding"/>
    <property type="evidence" value="ECO:0007669"/>
    <property type="project" value="InterPro"/>
</dbReference>
<dbReference type="GO" id="GO:0005829">
    <property type="term" value="C:cytosol"/>
    <property type="evidence" value="ECO:0007669"/>
    <property type="project" value="TreeGrafter"/>
</dbReference>
<comment type="similarity">
    <text evidence="2">Belongs to the hexokinase family.</text>
</comment>
<sequence>MDFYQVNLAILVAANVSSFIYHHRSQIHKQRRCGVPRDEQSEAVATKFQREFLFVYALVVAADWLQGPYTYAIYKYEKKLEEHTVALLYASGFVSGAVSAPFAGQLADHYGRRAACVAYCICYGITCLTMLSHNLYALYLGRFFGGIATTLLFSVFEAWMITEYHLLQLDESIVSLSQVFANMTTTSTITAIFSGIIGNGLVQWFDSRLGPFLASFVCCIGASVLILVMWRENHGSVDKSKKTPGAQKLKRRMLGALTNPKVMALNFASCCFEGPMYLFVFFWSAALKSVRVKSGDQDELPFGLIFSSFMCAMMAGSRITAIQDALYSKDSTLNTLMLVFAITSGGFAVSTMLDHEYMLFWAFCVVEGCVGAYFPKMALMKSKIVDDYARGGVYSALRLPLNVFVVVVHSLDRDGRSTYAVYGPFLQSLQLGPHSLRSCVCGWLHGHCLSTPNCPSSSCQEDREGVSGSMYSHDKNVKTACHEDKVRGLGAVWRDGHGDRVVPGKDERPKSTLSVAHRVWLLPILVLFVLSTLAQLALHDANIQTAILQLPWACQFLSLLHLHPRVLWPLSSLTSQLTVHDELICPLPPFAFSPPTSRVLTMGLAEHTSRVVSEFEFSDEDLNRHVQEYLKQTNEGLKVDGTSLSQIPSYVTAVPDGTERGIYLAVDLGGTNFRVCSVTLNGDSTFNLTYNKVAIPKNLMVAKTARDLFAFLAKQIELFLREHHREHFESATSRRNTTSFPEGYHDEQIFRLGFTFSFPVQQLGINKGNLIRWTKGFDIPDAIGKDVCKLLQDEIDRLHLPVKVAALVNDTVGTLMARSYTSTGKHRSLLGAIFGTGTNGAYIEKTSNITKPIKGEYDASTGEMVINTEWGSFDNQLNVLPTTVWDTALDRDSVNPGIQMYEKRVSGMFLGEIVRLAVADMMKDDETSLFRDTNSSTNDWSTTTNLSPKSGLLFQWGLDTAVLSVAAADNTPELVAIRQELENTLQVYTPSLEDAQAFKAVAGAVVRRAARLSAVAIGAIVLQSGKLNDPAEEIVDIGVDGSLVEHYPFFRDMIYEALRAIDGIGPSGADKIRIGIAKDGSGVGAALIALMAQKMEKPGDFLADLRRDIKRRLSQPFESPVEESSLLSFPVLVAAGVGVGALAAFLYSRYSRN</sequence>
<dbReference type="InterPro" id="IPR022673">
    <property type="entry name" value="Hexokinase_C"/>
</dbReference>
<evidence type="ECO:0000313" key="12">
    <source>
        <dbReference type="EMBL" id="KAH0524672.1"/>
    </source>
</evidence>
<evidence type="ECO:0000256" key="2">
    <source>
        <dbReference type="ARBA" id="ARBA00009225"/>
    </source>
</evidence>
<keyword evidence="8" id="KW-0324">Glycolysis</keyword>
<dbReference type="InterPro" id="IPR036259">
    <property type="entry name" value="MFS_trans_sf"/>
</dbReference>
<feature type="transmembrane region" description="Helical" evidence="9">
    <location>
        <begin position="86"/>
        <end position="104"/>
    </location>
</feature>
<feature type="transmembrane region" description="Helical" evidence="9">
    <location>
        <begin position="333"/>
        <end position="352"/>
    </location>
</feature>
<feature type="domain" description="Hexokinase C-terminal" evidence="11">
    <location>
        <begin position="830"/>
        <end position="1091"/>
    </location>
</feature>
<keyword evidence="7" id="KW-0067">ATP-binding</keyword>
<evidence type="ECO:0000256" key="6">
    <source>
        <dbReference type="ARBA" id="ARBA00022777"/>
    </source>
</evidence>
<keyword evidence="9" id="KW-0812">Transmembrane</keyword>
<evidence type="ECO:0000256" key="1">
    <source>
        <dbReference type="ARBA" id="ARBA00004888"/>
    </source>
</evidence>
<dbReference type="Gene3D" id="1.20.1250.20">
    <property type="entry name" value="MFS general substrate transporter like domains"/>
    <property type="match status" value="1"/>
</dbReference>
<feature type="transmembrane region" description="Helical" evidence="9">
    <location>
        <begin position="358"/>
        <end position="374"/>
    </location>
</feature>
<dbReference type="GO" id="GO:0001678">
    <property type="term" value="P:intracellular glucose homeostasis"/>
    <property type="evidence" value="ECO:0007669"/>
    <property type="project" value="InterPro"/>
</dbReference>
<dbReference type="PROSITE" id="PS51748">
    <property type="entry name" value="HEXOKINASE_2"/>
    <property type="match status" value="1"/>
</dbReference>
<evidence type="ECO:0000256" key="5">
    <source>
        <dbReference type="ARBA" id="ARBA00022741"/>
    </source>
</evidence>
<dbReference type="InterPro" id="IPR019807">
    <property type="entry name" value="Hexokinase_BS"/>
</dbReference>
<feature type="domain" description="Hexokinase N-terminal" evidence="10">
    <location>
        <begin position="609"/>
        <end position="820"/>
    </location>
</feature>
<dbReference type="SUPFAM" id="SSF103473">
    <property type="entry name" value="MFS general substrate transporter"/>
    <property type="match status" value="1"/>
</dbReference>
<proteinExistence type="inferred from homology"/>
<protein>
    <recommendedName>
        <fullName evidence="3">glucokinase</fullName>
        <ecNumber evidence="3">2.7.1.2</ecNumber>
    </recommendedName>
</protein>
<feature type="transmembrane region" description="Helical" evidence="9">
    <location>
        <begin position="209"/>
        <end position="230"/>
    </location>
</feature>
<dbReference type="InterPro" id="IPR043129">
    <property type="entry name" value="ATPase_NBD"/>
</dbReference>
<dbReference type="FunFam" id="3.30.420.40:FF:000034">
    <property type="entry name" value="Phosphotransferase"/>
    <property type="match status" value="1"/>
</dbReference>
<dbReference type="PRINTS" id="PR00475">
    <property type="entry name" value="HEXOKINASE"/>
</dbReference>
<keyword evidence="9" id="KW-0472">Membrane</keyword>
<keyword evidence="4" id="KW-0808">Transferase</keyword>
<dbReference type="Gene3D" id="3.40.367.20">
    <property type="match status" value="1"/>
</dbReference>
<dbReference type="AlphaFoldDB" id="A0A9P8HNA8"/>
<dbReference type="Gene3D" id="3.30.420.40">
    <property type="match status" value="1"/>
</dbReference>
<feature type="transmembrane region" description="Helical" evidence="9">
    <location>
        <begin position="53"/>
        <end position="74"/>
    </location>
</feature>
<dbReference type="Pfam" id="PF03727">
    <property type="entry name" value="Hexokinase_2"/>
    <property type="match status" value="1"/>
</dbReference>
<evidence type="ECO:0000256" key="9">
    <source>
        <dbReference type="SAM" id="Phobius"/>
    </source>
</evidence>
<feature type="transmembrane region" description="Helical" evidence="9">
    <location>
        <begin position="173"/>
        <end position="197"/>
    </location>
</feature>
<dbReference type="GO" id="GO:0008865">
    <property type="term" value="F:fructokinase activity"/>
    <property type="evidence" value="ECO:0007669"/>
    <property type="project" value="TreeGrafter"/>
</dbReference>
<dbReference type="Proteomes" id="UP000826573">
    <property type="component" value="Unassembled WGS sequence"/>
</dbReference>
<comment type="pathway">
    <text evidence="1">Carbohydrate degradation; glycolysis; D-glyceraldehyde 3-phosphate and glycerone phosphate from D-glucose: step 1/4.</text>
</comment>
<name>A0A9P8HNA8_9HYPO</name>
<gene>
    <name evidence="12" type="ORF">TsFJ059_007148</name>
</gene>
<dbReference type="GO" id="GO:0006006">
    <property type="term" value="P:glucose metabolic process"/>
    <property type="evidence" value="ECO:0007669"/>
    <property type="project" value="TreeGrafter"/>
</dbReference>
<keyword evidence="5" id="KW-0547">Nucleotide-binding</keyword>
<feature type="transmembrane region" description="Helical" evidence="9">
    <location>
        <begin position="6"/>
        <end position="22"/>
    </location>
</feature>
<evidence type="ECO:0000259" key="10">
    <source>
        <dbReference type="Pfam" id="PF00349"/>
    </source>
</evidence>